<dbReference type="SUPFAM" id="SSF54001">
    <property type="entry name" value="Cysteine proteinases"/>
    <property type="match status" value="1"/>
</dbReference>
<dbReference type="AlphaFoldDB" id="A0A5S9P6F8"/>
<sequence length="216" mass="23948">MYIKFINEKELVPGDVILCCSAMTSDKATQATHSKYSHAAIHLSSGDIAESSSKGVTITSVSDLLEEYDHIAVLRNPYIWGGDRVEKLKSFIKKAIEDKASFNTVGMGKYESRKEKHSITELQRLEQYFDGELPETKSERGAYFCSELVVASFLSIGVIAQSTAVVITPEVFSPGDLGKEATFGGFVGYIRRSDEVEIPQDDDFYFQSPIEHVGQI</sequence>
<dbReference type="Gene3D" id="3.90.1720.10">
    <property type="entry name" value="endopeptidase domain like (from Nostoc punctiforme)"/>
    <property type="match status" value="1"/>
</dbReference>
<reference evidence="1 2" key="1">
    <citation type="submission" date="2019-11" db="EMBL/GenBank/DDBJ databases">
        <authorList>
            <person name="Holert J."/>
        </authorList>
    </citation>
    <scope>NUCLEOTIDE SEQUENCE [LARGE SCALE GENOMIC DNA]</scope>
    <source>
        <strain evidence="1">SB11_3</strain>
    </source>
</reference>
<protein>
    <submittedName>
        <fullName evidence="1">Uncharacterized protein</fullName>
    </submittedName>
</protein>
<proteinExistence type="predicted"/>
<name>A0A5S9P6F8_9GAMM</name>
<accession>A0A5S9P6F8</accession>
<dbReference type="Proteomes" id="UP000441399">
    <property type="component" value="Unassembled WGS sequence"/>
</dbReference>
<gene>
    <name evidence="1" type="ORF">OPDIPICF_04223</name>
</gene>
<dbReference type="EMBL" id="CACSIO010000005">
    <property type="protein sequence ID" value="CAA0098986.1"/>
    <property type="molecule type" value="Genomic_DNA"/>
</dbReference>
<keyword evidence="2" id="KW-1185">Reference proteome</keyword>
<evidence type="ECO:0000313" key="2">
    <source>
        <dbReference type="Proteomes" id="UP000441399"/>
    </source>
</evidence>
<evidence type="ECO:0000313" key="1">
    <source>
        <dbReference type="EMBL" id="CAA0098986.1"/>
    </source>
</evidence>
<dbReference type="OrthoDB" id="6534631at2"/>
<organism evidence="1 2">
    <name type="scientific">BD1-7 clade bacterium</name>
    <dbReference type="NCBI Taxonomy" id="2029982"/>
    <lineage>
        <taxon>Bacteria</taxon>
        <taxon>Pseudomonadati</taxon>
        <taxon>Pseudomonadota</taxon>
        <taxon>Gammaproteobacteria</taxon>
        <taxon>Cellvibrionales</taxon>
        <taxon>Spongiibacteraceae</taxon>
        <taxon>BD1-7 clade</taxon>
    </lineage>
</organism>
<dbReference type="InterPro" id="IPR038765">
    <property type="entry name" value="Papain-like_cys_pep_sf"/>
</dbReference>